<proteinExistence type="predicted"/>
<accession>A0A133VMX1</accession>
<keyword evidence="2" id="KW-1185">Reference proteome</keyword>
<dbReference type="EMBL" id="LHYE01000001">
    <property type="protein sequence ID" value="KXB07753.1"/>
    <property type="molecule type" value="Genomic_DNA"/>
</dbReference>
<gene>
    <name evidence="1" type="ORF">AKJ51_00120</name>
</gene>
<sequence>MKEDISKGSKITVSLTEHALSRIAERFDVDDSEQIERVLEEAATDGFVSSDEGDLLIEHGCLLATCSHNGNGTLTVMTVLDLTDGISREMKKRTRNARPTPWEDCEVKMPGGGLGELYLSPSSGSSIFSKTERLSDFLPQQKNSRVEVKP</sequence>
<evidence type="ECO:0000313" key="1">
    <source>
        <dbReference type="EMBL" id="KXB07753.1"/>
    </source>
</evidence>
<evidence type="ECO:0000313" key="2">
    <source>
        <dbReference type="Proteomes" id="UP000070263"/>
    </source>
</evidence>
<protein>
    <submittedName>
        <fullName evidence="1">Uncharacterized protein</fullName>
    </submittedName>
</protein>
<dbReference type="Proteomes" id="UP000070263">
    <property type="component" value="Unassembled WGS sequence"/>
</dbReference>
<reference evidence="1 2" key="1">
    <citation type="journal article" date="2016" name="Sci. Rep.">
        <title>Metabolic traits of an uncultured archaeal lineage -MSBL1- from brine pools of the Red Sea.</title>
        <authorList>
            <person name="Mwirichia R."/>
            <person name="Alam I."/>
            <person name="Rashid M."/>
            <person name="Vinu M."/>
            <person name="Ba-Alawi W."/>
            <person name="Anthony Kamau A."/>
            <person name="Kamanda Ngugi D."/>
            <person name="Goker M."/>
            <person name="Klenk H.P."/>
            <person name="Bajic V."/>
            <person name="Stingl U."/>
        </authorList>
    </citation>
    <scope>NUCLEOTIDE SEQUENCE [LARGE SCALE GENOMIC DNA]</scope>
    <source>
        <strain evidence="1">SCGC-AAA382A20</strain>
    </source>
</reference>
<comment type="caution">
    <text evidence="1">The sequence shown here is derived from an EMBL/GenBank/DDBJ whole genome shotgun (WGS) entry which is preliminary data.</text>
</comment>
<dbReference type="AlphaFoldDB" id="A0A133VMX1"/>
<name>A0A133VMX1_9EURY</name>
<organism evidence="1 2">
    <name type="scientific">candidate division MSBL1 archaeon SCGC-AAA382A20</name>
    <dbReference type="NCBI Taxonomy" id="1698280"/>
    <lineage>
        <taxon>Archaea</taxon>
        <taxon>Methanobacteriati</taxon>
        <taxon>Methanobacteriota</taxon>
        <taxon>candidate division MSBL1</taxon>
    </lineage>
</organism>